<organism evidence="1 2">
    <name type="scientific">Crucibulum laeve</name>
    <dbReference type="NCBI Taxonomy" id="68775"/>
    <lineage>
        <taxon>Eukaryota</taxon>
        <taxon>Fungi</taxon>
        <taxon>Dikarya</taxon>
        <taxon>Basidiomycota</taxon>
        <taxon>Agaricomycotina</taxon>
        <taxon>Agaricomycetes</taxon>
        <taxon>Agaricomycetidae</taxon>
        <taxon>Agaricales</taxon>
        <taxon>Agaricineae</taxon>
        <taxon>Nidulariaceae</taxon>
        <taxon>Crucibulum</taxon>
    </lineage>
</organism>
<gene>
    <name evidence="1" type="ORF">BDQ12DRAFT_128324</name>
</gene>
<sequence length="70" mass="7779">MRTFCFPPCLYRCRLAFGGLPAGLAIPLAAYENTMIFTPHVGRFCILQSTKSHFILKSQIPNISPLALHS</sequence>
<evidence type="ECO:0000313" key="1">
    <source>
        <dbReference type="EMBL" id="TFK38306.1"/>
    </source>
</evidence>
<name>A0A5C3M1U9_9AGAR</name>
<accession>A0A5C3M1U9</accession>
<keyword evidence="2" id="KW-1185">Reference proteome</keyword>
<dbReference type="EMBL" id="ML213604">
    <property type="protein sequence ID" value="TFK38306.1"/>
    <property type="molecule type" value="Genomic_DNA"/>
</dbReference>
<evidence type="ECO:0000313" key="2">
    <source>
        <dbReference type="Proteomes" id="UP000308652"/>
    </source>
</evidence>
<dbReference type="AlphaFoldDB" id="A0A5C3M1U9"/>
<protein>
    <submittedName>
        <fullName evidence="1">Uncharacterized protein</fullName>
    </submittedName>
</protein>
<proteinExistence type="predicted"/>
<reference evidence="1 2" key="1">
    <citation type="journal article" date="2019" name="Nat. Ecol. Evol.">
        <title>Megaphylogeny resolves global patterns of mushroom evolution.</title>
        <authorList>
            <person name="Varga T."/>
            <person name="Krizsan K."/>
            <person name="Foldi C."/>
            <person name="Dima B."/>
            <person name="Sanchez-Garcia M."/>
            <person name="Sanchez-Ramirez S."/>
            <person name="Szollosi G.J."/>
            <person name="Szarkandi J.G."/>
            <person name="Papp V."/>
            <person name="Albert L."/>
            <person name="Andreopoulos W."/>
            <person name="Angelini C."/>
            <person name="Antonin V."/>
            <person name="Barry K.W."/>
            <person name="Bougher N.L."/>
            <person name="Buchanan P."/>
            <person name="Buyck B."/>
            <person name="Bense V."/>
            <person name="Catcheside P."/>
            <person name="Chovatia M."/>
            <person name="Cooper J."/>
            <person name="Damon W."/>
            <person name="Desjardin D."/>
            <person name="Finy P."/>
            <person name="Geml J."/>
            <person name="Haridas S."/>
            <person name="Hughes K."/>
            <person name="Justo A."/>
            <person name="Karasinski D."/>
            <person name="Kautmanova I."/>
            <person name="Kiss B."/>
            <person name="Kocsube S."/>
            <person name="Kotiranta H."/>
            <person name="LaButti K.M."/>
            <person name="Lechner B.E."/>
            <person name="Liimatainen K."/>
            <person name="Lipzen A."/>
            <person name="Lukacs Z."/>
            <person name="Mihaltcheva S."/>
            <person name="Morgado L.N."/>
            <person name="Niskanen T."/>
            <person name="Noordeloos M.E."/>
            <person name="Ohm R.A."/>
            <person name="Ortiz-Santana B."/>
            <person name="Ovrebo C."/>
            <person name="Racz N."/>
            <person name="Riley R."/>
            <person name="Savchenko A."/>
            <person name="Shiryaev A."/>
            <person name="Soop K."/>
            <person name="Spirin V."/>
            <person name="Szebenyi C."/>
            <person name="Tomsovsky M."/>
            <person name="Tulloss R.E."/>
            <person name="Uehling J."/>
            <person name="Grigoriev I.V."/>
            <person name="Vagvolgyi C."/>
            <person name="Papp T."/>
            <person name="Martin F.M."/>
            <person name="Miettinen O."/>
            <person name="Hibbett D.S."/>
            <person name="Nagy L.G."/>
        </authorList>
    </citation>
    <scope>NUCLEOTIDE SEQUENCE [LARGE SCALE GENOMIC DNA]</scope>
    <source>
        <strain evidence="1 2">CBS 166.37</strain>
    </source>
</reference>
<dbReference type="Proteomes" id="UP000308652">
    <property type="component" value="Unassembled WGS sequence"/>
</dbReference>